<feature type="region of interest" description="Disordered" evidence="1">
    <location>
        <begin position="1"/>
        <end position="32"/>
    </location>
</feature>
<dbReference type="Proteomes" id="UP001597280">
    <property type="component" value="Unassembled WGS sequence"/>
</dbReference>
<organism evidence="2 3">
    <name type="scientific">Brachybacterium rhamnosum</name>
    <dbReference type="NCBI Taxonomy" id="173361"/>
    <lineage>
        <taxon>Bacteria</taxon>
        <taxon>Bacillati</taxon>
        <taxon>Actinomycetota</taxon>
        <taxon>Actinomycetes</taxon>
        <taxon>Micrococcales</taxon>
        <taxon>Dermabacteraceae</taxon>
        <taxon>Brachybacterium</taxon>
    </lineage>
</organism>
<evidence type="ECO:0000313" key="3">
    <source>
        <dbReference type="Proteomes" id="UP001597280"/>
    </source>
</evidence>
<keyword evidence="3" id="KW-1185">Reference proteome</keyword>
<sequence>MTTWDHPDGPADYVEAGRGAPEPYTGEPTWLPGQLDLLDALDDDTTDQHPRKDTTP</sequence>
<dbReference type="EMBL" id="JBHUFL010000003">
    <property type="protein sequence ID" value="MFD1836251.1"/>
    <property type="molecule type" value="Genomic_DNA"/>
</dbReference>
<name>A0ABW4Q3C6_9MICO</name>
<comment type="caution">
    <text evidence="2">The sequence shown here is derived from an EMBL/GenBank/DDBJ whole genome shotgun (WGS) entry which is preliminary data.</text>
</comment>
<proteinExistence type="predicted"/>
<evidence type="ECO:0000256" key="1">
    <source>
        <dbReference type="SAM" id="MobiDB-lite"/>
    </source>
</evidence>
<protein>
    <submittedName>
        <fullName evidence="2">Uncharacterized protein</fullName>
    </submittedName>
</protein>
<accession>A0ABW4Q3C6</accession>
<reference evidence="3" key="1">
    <citation type="journal article" date="2019" name="Int. J. Syst. Evol. Microbiol.">
        <title>The Global Catalogue of Microorganisms (GCM) 10K type strain sequencing project: providing services to taxonomists for standard genome sequencing and annotation.</title>
        <authorList>
            <consortium name="The Broad Institute Genomics Platform"/>
            <consortium name="The Broad Institute Genome Sequencing Center for Infectious Disease"/>
            <person name="Wu L."/>
            <person name="Ma J."/>
        </authorList>
    </citation>
    <scope>NUCLEOTIDE SEQUENCE [LARGE SCALE GENOMIC DNA]</scope>
    <source>
        <strain evidence="3">JCM 11650</strain>
    </source>
</reference>
<gene>
    <name evidence="2" type="ORF">ACFSDA_14365</name>
</gene>
<evidence type="ECO:0000313" key="2">
    <source>
        <dbReference type="EMBL" id="MFD1836251.1"/>
    </source>
</evidence>
<dbReference type="RefSeq" id="WP_343905630.1">
    <property type="nucleotide sequence ID" value="NZ_BAAAIS010000003.1"/>
</dbReference>